<dbReference type="AlphaFoldDB" id="A0A9E7ZW74"/>
<dbReference type="InterPro" id="IPR013786">
    <property type="entry name" value="AcylCoA_DH/ox_N"/>
</dbReference>
<dbReference type="SUPFAM" id="SSF56645">
    <property type="entry name" value="Acyl-CoA dehydrogenase NM domain-like"/>
    <property type="match status" value="1"/>
</dbReference>
<evidence type="ECO:0000259" key="9">
    <source>
        <dbReference type="Pfam" id="PF02771"/>
    </source>
</evidence>
<keyword evidence="5 6" id="KW-0560">Oxidoreductase</keyword>
<dbReference type="PANTHER" id="PTHR43884">
    <property type="entry name" value="ACYL-COA DEHYDROGENASE"/>
    <property type="match status" value="1"/>
</dbReference>
<evidence type="ECO:0000313" key="10">
    <source>
        <dbReference type="EMBL" id="UZF88341.1"/>
    </source>
</evidence>
<evidence type="ECO:0000259" key="8">
    <source>
        <dbReference type="Pfam" id="PF02770"/>
    </source>
</evidence>
<evidence type="ECO:0000256" key="6">
    <source>
        <dbReference type="RuleBase" id="RU362125"/>
    </source>
</evidence>
<comment type="similarity">
    <text evidence="2 6">Belongs to the acyl-CoA dehydrogenase family.</text>
</comment>
<gene>
    <name evidence="10" type="ORF">NWE54_06020</name>
</gene>
<keyword evidence="3 6" id="KW-0285">Flavoprotein</keyword>
<dbReference type="InterPro" id="IPR006089">
    <property type="entry name" value="Acyl-CoA_DH_CS"/>
</dbReference>
<proteinExistence type="inferred from homology"/>
<protein>
    <submittedName>
        <fullName evidence="10">Acyl-CoA dehydrogenase family protein</fullName>
    </submittedName>
</protein>
<evidence type="ECO:0000256" key="4">
    <source>
        <dbReference type="ARBA" id="ARBA00022827"/>
    </source>
</evidence>
<feature type="domain" description="Acyl-CoA oxidase/dehydrogenase middle" evidence="8">
    <location>
        <begin position="137"/>
        <end position="229"/>
    </location>
</feature>
<comment type="cofactor">
    <cofactor evidence="1 6">
        <name>FAD</name>
        <dbReference type="ChEBI" id="CHEBI:57692"/>
    </cofactor>
</comment>
<dbReference type="EMBL" id="CP102774">
    <property type="protein sequence ID" value="UZF88341.1"/>
    <property type="molecule type" value="Genomic_DNA"/>
</dbReference>
<organism evidence="10">
    <name type="scientific">Bosea sp. NBC_00436</name>
    <dbReference type="NCBI Taxonomy" id="2969620"/>
    <lineage>
        <taxon>Bacteria</taxon>
        <taxon>Pseudomonadati</taxon>
        <taxon>Pseudomonadota</taxon>
        <taxon>Alphaproteobacteria</taxon>
        <taxon>Hyphomicrobiales</taxon>
        <taxon>Boseaceae</taxon>
        <taxon>Bosea</taxon>
    </lineage>
</organism>
<dbReference type="InterPro" id="IPR037069">
    <property type="entry name" value="AcylCoA_DH/ox_N_sf"/>
</dbReference>
<dbReference type="Gene3D" id="1.20.140.10">
    <property type="entry name" value="Butyryl-CoA Dehydrogenase, subunit A, domain 3"/>
    <property type="match status" value="1"/>
</dbReference>
<evidence type="ECO:0000256" key="2">
    <source>
        <dbReference type="ARBA" id="ARBA00009347"/>
    </source>
</evidence>
<dbReference type="SUPFAM" id="SSF47203">
    <property type="entry name" value="Acyl-CoA dehydrogenase C-terminal domain-like"/>
    <property type="match status" value="1"/>
</dbReference>
<dbReference type="PROSITE" id="PS00072">
    <property type="entry name" value="ACYL_COA_DH_1"/>
    <property type="match status" value="1"/>
</dbReference>
<dbReference type="PIRSF" id="PIRSF016578">
    <property type="entry name" value="HsaA"/>
    <property type="match status" value="1"/>
</dbReference>
<evidence type="ECO:0000256" key="3">
    <source>
        <dbReference type="ARBA" id="ARBA00022630"/>
    </source>
</evidence>
<dbReference type="InterPro" id="IPR036250">
    <property type="entry name" value="AcylCo_DH-like_C"/>
</dbReference>
<evidence type="ECO:0000256" key="1">
    <source>
        <dbReference type="ARBA" id="ARBA00001974"/>
    </source>
</evidence>
<dbReference type="InterPro" id="IPR046373">
    <property type="entry name" value="Acyl-CoA_Oxase/DH_mid-dom_sf"/>
</dbReference>
<dbReference type="GO" id="GO:0050660">
    <property type="term" value="F:flavin adenine dinucleotide binding"/>
    <property type="evidence" value="ECO:0007669"/>
    <property type="project" value="InterPro"/>
</dbReference>
<evidence type="ECO:0000256" key="5">
    <source>
        <dbReference type="ARBA" id="ARBA00023002"/>
    </source>
</evidence>
<feature type="domain" description="Acyl-CoA dehydrogenase/oxidase N-terminal" evidence="9">
    <location>
        <begin position="23"/>
        <end position="133"/>
    </location>
</feature>
<dbReference type="FunFam" id="1.20.140.10:FF:000001">
    <property type="entry name" value="Acyl-CoA dehydrogenase"/>
    <property type="match status" value="1"/>
</dbReference>
<dbReference type="PANTHER" id="PTHR43884:SF22">
    <property type="entry name" value="BLR3437 PROTEIN"/>
    <property type="match status" value="1"/>
</dbReference>
<dbReference type="GO" id="GO:0003995">
    <property type="term" value="F:acyl-CoA dehydrogenase activity"/>
    <property type="evidence" value="ECO:0007669"/>
    <property type="project" value="InterPro"/>
</dbReference>
<evidence type="ECO:0000259" key="7">
    <source>
        <dbReference type="Pfam" id="PF00441"/>
    </source>
</evidence>
<sequence>MERAAHLGLDILGDTLDWPFFGESHRAFATELSGWADSYLADLPHDDVDEACRARVAALGAAGFLKAAVPAAYGGLSEKLDVRTLCLAREILAAHDGLADFAFAMQGLGTGSISIAGSEAMKQRILPDVAAGKRIAAFALSEKEAGSDVAAMATTATPDGNSHVRIDGEKSWISNGGIADHYVVFVRTGEAPGARGLSAFLVEADTPGLTIAERIEVIAPHPLATLRFEGCRVPLENRIGGPGDGFKVAMATLDIFRSTVGAAALGFARRALHETLAHANGRKLFGGTLGDLQLSQAAIADSAAEVDAAALLVYRAAWTKDRGAARVTREAALAKLVATENAQTVIDRAVQIHGGLGVTKGVKVEELYREIRALRIYEGASEVQKVVIARDLLKTHAGRADR</sequence>
<dbReference type="InterPro" id="IPR009100">
    <property type="entry name" value="AcylCoA_DH/oxidase_NM_dom_sf"/>
</dbReference>
<name>A0A9E7ZW74_9HYPH</name>
<dbReference type="InterPro" id="IPR006091">
    <property type="entry name" value="Acyl-CoA_Oxase/DH_mid-dom"/>
</dbReference>
<feature type="domain" description="Acyl-CoA dehydrogenase/oxidase C-terminal" evidence="7">
    <location>
        <begin position="243"/>
        <end position="392"/>
    </location>
</feature>
<accession>A0A9E7ZW74</accession>
<dbReference type="Gene3D" id="2.40.110.10">
    <property type="entry name" value="Butyryl-CoA Dehydrogenase, subunit A, domain 2"/>
    <property type="match status" value="1"/>
</dbReference>
<keyword evidence="4 6" id="KW-0274">FAD</keyword>
<dbReference type="Pfam" id="PF00441">
    <property type="entry name" value="Acyl-CoA_dh_1"/>
    <property type="match status" value="1"/>
</dbReference>
<reference evidence="10" key="1">
    <citation type="submission" date="2022-08" db="EMBL/GenBank/DDBJ databases">
        <title>Complete Genome Sequences of 2 Bosea sp. soil isolates.</title>
        <authorList>
            <person name="Alvarez Arevalo M."/>
            <person name="Sterndorff E.B."/>
            <person name="Faurdal D."/>
            <person name="Joergensen T.S."/>
            <person name="Weber T."/>
        </authorList>
    </citation>
    <scope>NUCLEOTIDE SEQUENCE</scope>
    <source>
        <strain evidence="10">NBC_00436</strain>
    </source>
</reference>
<dbReference type="InterPro" id="IPR009075">
    <property type="entry name" value="AcylCo_DH/oxidase_C"/>
</dbReference>
<dbReference type="Pfam" id="PF02770">
    <property type="entry name" value="Acyl-CoA_dh_M"/>
    <property type="match status" value="1"/>
</dbReference>
<dbReference type="Pfam" id="PF02771">
    <property type="entry name" value="Acyl-CoA_dh_N"/>
    <property type="match status" value="1"/>
</dbReference>
<dbReference type="Gene3D" id="1.10.540.10">
    <property type="entry name" value="Acyl-CoA dehydrogenase/oxidase, N-terminal domain"/>
    <property type="match status" value="1"/>
</dbReference>